<keyword evidence="3" id="KW-0539">Nucleus</keyword>
<evidence type="ECO:0000313" key="6">
    <source>
        <dbReference type="EMBL" id="EDO42899.1"/>
    </source>
</evidence>
<protein>
    <recommendedName>
        <fullName evidence="5">DNA/RNA-binding protein Alba-like domain-containing protein</fullName>
    </recommendedName>
</protein>
<comment type="similarity">
    <text evidence="2">Belongs to the histone-like Alba family.</text>
</comment>
<dbReference type="Proteomes" id="UP000001593">
    <property type="component" value="Unassembled WGS sequence"/>
</dbReference>
<dbReference type="GO" id="GO:0000172">
    <property type="term" value="C:ribonuclease MRP complex"/>
    <property type="evidence" value="ECO:0000318"/>
    <property type="project" value="GO_Central"/>
</dbReference>
<proteinExistence type="inferred from homology"/>
<dbReference type="GO" id="GO:0001682">
    <property type="term" value="P:tRNA 5'-leader removal"/>
    <property type="evidence" value="ECO:0000318"/>
    <property type="project" value="GO_Central"/>
</dbReference>
<feature type="domain" description="DNA/RNA-binding protein Alba-like" evidence="5">
    <location>
        <begin position="20"/>
        <end position="82"/>
    </location>
</feature>
<dbReference type="AlphaFoldDB" id="A7S043"/>
<feature type="compositionally biased region" description="Basic and acidic residues" evidence="4">
    <location>
        <begin position="147"/>
        <end position="165"/>
    </location>
</feature>
<dbReference type="Pfam" id="PF01918">
    <property type="entry name" value="Alba"/>
    <property type="match status" value="1"/>
</dbReference>
<evidence type="ECO:0000313" key="7">
    <source>
        <dbReference type="Proteomes" id="UP000001593"/>
    </source>
</evidence>
<dbReference type="FunCoup" id="A7S043">
    <property type="interactions" value="1"/>
</dbReference>
<dbReference type="eggNOG" id="KOG2567">
    <property type="taxonomic scope" value="Eukaryota"/>
</dbReference>
<dbReference type="HOGENOM" id="CLU_1519652_0_0_1"/>
<dbReference type="GO" id="GO:0005634">
    <property type="term" value="C:nucleus"/>
    <property type="evidence" value="ECO:0007669"/>
    <property type="project" value="UniProtKB-SubCell"/>
</dbReference>
<feature type="region of interest" description="Disordered" evidence="4">
    <location>
        <begin position="94"/>
        <end position="177"/>
    </location>
</feature>
<evidence type="ECO:0000256" key="2">
    <source>
        <dbReference type="ARBA" id="ARBA00008018"/>
    </source>
</evidence>
<gene>
    <name evidence="6" type="ORF">NEMVEDRAFT_v1g241912</name>
</gene>
<dbReference type="InterPro" id="IPR051958">
    <property type="entry name" value="Alba-like_NAB"/>
</dbReference>
<dbReference type="OMA" id="LADERIX"/>
<dbReference type="PANTHER" id="PTHR13516">
    <property type="entry name" value="RIBONUCLEASE P SUBUNIT P25"/>
    <property type="match status" value="1"/>
</dbReference>
<keyword evidence="7" id="KW-1185">Reference proteome</keyword>
<sequence length="177" mass="20139">MDNYVKTSSGIVPEKAKEPHEVFIKSGSKIRTCVSHALNLLQQEKKELIIITGSGPAVTKAITTAEIVKRKNKGLHQHNHLFFSKTEDLWEPKQEGLDNYQAPGEGTPLVKFRDEDIELADEPAKKRHHKESTSHQKKNKTRRKKEAKGDKERENTKREGNENQIKKLSKVPQQTIG</sequence>
<evidence type="ECO:0000256" key="4">
    <source>
        <dbReference type="SAM" id="MobiDB-lite"/>
    </source>
</evidence>
<comment type="subcellular location">
    <subcellularLocation>
        <location evidence="1">Nucleus</location>
    </subcellularLocation>
</comment>
<organism evidence="6 7">
    <name type="scientific">Nematostella vectensis</name>
    <name type="common">Starlet sea anemone</name>
    <dbReference type="NCBI Taxonomy" id="45351"/>
    <lineage>
        <taxon>Eukaryota</taxon>
        <taxon>Metazoa</taxon>
        <taxon>Cnidaria</taxon>
        <taxon>Anthozoa</taxon>
        <taxon>Hexacorallia</taxon>
        <taxon>Actiniaria</taxon>
        <taxon>Edwardsiidae</taxon>
        <taxon>Nematostella</taxon>
    </lineage>
</organism>
<evidence type="ECO:0000256" key="3">
    <source>
        <dbReference type="ARBA" id="ARBA00023242"/>
    </source>
</evidence>
<reference evidence="6 7" key="1">
    <citation type="journal article" date="2007" name="Science">
        <title>Sea anemone genome reveals ancestral eumetazoan gene repertoire and genomic organization.</title>
        <authorList>
            <person name="Putnam N.H."/>
            <person name="Srivastava M."/>
            <person name="Hellsten U."/>
            <person name="Dirks B."/>
            <person name="Chapman J."/>
            <person name="Salamov A."/>
            <person name="Terry A."/>
            <person name="Shapiro H."/>
            <person name="Lindquist E."/>
            <person name="Kapitonov V.V."/>
            <person name="Jurka J."/>
            <person name="Genikhovich G."/>
            <person name="Grigoriev I.V."/>
            <person name="Lucas S.M."/>
            <person name="Steele R.E."/>
            <person name="Finnerty J.R."/>
            <person name="Technau U."/>
            <person name="Martindale M.Q."/>
            <person name="Rokhsar D.S."/>
        </authorList>
    </citation>
    <scope>NUCLEOTIDE SEQUENCE [LARGE SCALE GENOMIC DNA]</scope>
    <source>
        <strain evidence="7">CH2 X CH6</strain>
    </source>
</reference>
<dbReference type="InterPro" id="IPR002775">
    <property type="entry name" value="DNA/RNA-bd_Alba-like"/>
</dbReference>
<dbReference type="GO" id="GO:0003723">
    <property type="term" value="F:RNA binding"/>
    <property type="evidence" value="ECO:0000318"/>
    <property type="project" value="GO_Central"/>
</dbReference>
<dbReference type="InParanoid" id="A7S043"/>
<name>A7S043_NEMVE</name>
<dbReference type="InterPro" id="IPR036882">
    <property type="entry name" value="Alba-like_dom_sf"/>
</dbReference>
<dbReference type="PhylomeDB" id="A7S043"/>
<dbReference type="STRING" id="45351.A7S043"/>
<dbReference type="EMBL" id="DS469559">
    <property type="protein sequence ID" value="EDO42899.1"/>
    <property type="molecule type" value="Genomic_DNA"/>
</dbReference>
<feature type="compositionally biased region" description="Basic residues" evidence="4">
    <location>
        <begin position="125"/>
        <end position="146"/>
    </location>
</feature>
<accession>A7S043</accession>
<dbReference type="SUPFAM" id="SSF82704">
    <property type="entry name" value="AlbA-like"/>
    <property type="match status" value="1"/>
</dbReference>
<evidence type="ECO:0000256" key="1">
    <source>
        <dbReference type="ARBA" id="ARBA00004123"/>
    </source>
</evidence>
<evidence type="ECO:0000259" key="5">
    <source>
        <dbReference type="Pfam" id="PF01918"/>
    </source>
</evidence>
<dbReference type="PANTHER" id="PTHR13516:SF4">
    <property type="entry name" value="FI09323P"/>
    <property type="match status" value="1"/>
</dbReference>
<dbReference type="Gene3D" id="3.30.110.20">
    <property type="entry name" value="Alba-like domain"/>
    <property type="match status" value="1"/>
</dbReference>